<proteinExistence type="predicted"/>
<accession>A0ABY7Y727</accession>
<dbReference type="RefSeq" id="WP_274512587.1">
    <property type="nucleotide sequence ID" value="NZ_CP082270.1"/>
</dbReference>
<dbReference type="SUPFAM" id="SSF48150">
    <property type="entry name" value="DNA-glycosylase"/>
    <property type="match status" value="1"/>
</dbReference>
<evidence type="ECO:0000313" key="2">
    <source>
        <dbReference type="Proteomes" id="UP001216828"/>
    </source>
</evidence>
<gene>
    <name evidence="1" type="ORF">K5L94_10870</name>
</gene>
<dbReference type="Proteomes" id="UP001216828">
    <property type="component" value="Chromosome"/>
</dbReference>
<name>A0ABY7Y727_9GAMM</name>
<sequence length="122" mass="14021">MEKIQRFIRLVEFLDMQGVDSVFDLRQRLMLPLFGVEMQSLNGVGPKTVDYMGCLVGIESIAVDRHVRSFARAAGLVNEEYDYLKKSFCFAADLLSLPRREFDAWLWRRAAQSEVVQMSLAI</sequence>
<dbReference type="InterPro" id="IPR011257">
    <property type="entry name" value="DNA_glycosylase"/>
</dbReference>
<organism evidence="1 2">
    <name type="scientific">Stenotrophomonas forensis</name>
    <dbReference type="NCBI Taxonomy" id="2871169"/>
    <lineage>
        <taxon>Bacteria</taxon>
        <taxon>Pseudomonadati</taxon>
        <taxon>Pseudomonadota</taxon>
        <taxon>Gammaproteobacteria</taxon>
        <taxon>Lysobacterales</taxon>
        <taxon>Lysobacteraceae</taxon>
        <taxon>Stenotrophomonas</taxon>
        <taxon>Stenotrophomonas maltophilia group</taxon>
    </lineage>
</organism>
<keyword evidence="2" id="KW-1185">Reference proteome</keyword>
<reference evidence="1 2" key="1">
    <citation type="submission" date="2021-08" db="EMBL/GenBank/DDBJ databases">
        <title>Stenotrophomonas forensis sp. nov., isolated from contaminated viral transport media.</title>
        <authorList>
            <person name="Nguyen S.V."/>
            <person name="Edwards D."/>
            <person name="Scott S."/>
            <person name="Doss J."/>
            <person name="Merid S."/>
            <person name="Zelaya E."/>
            <person name="Maza C."/>
            <person name="Mann M."/>
            <person name="Hamilton B."/>
            <person name="Blackwell R."/>
            <person name="Tran A."/>
            <person name="Hauser J."/>
        </authorList>
    </citation>
    <scope>NUCLEOTIDE SEQUENCE [LARGE SCALE GENOMIC DNA]</scope>
    <source>
        <strain evidence="1 2">DFS-20110405</strain>
    </source>
</reference>
<protein>
    <submittedName>
        <fullName evidence="1">Uncharacterized protein</fullName>
    </submittedName>
</protein>
<evidence type="ECO:0000313" key="1">
    <source>
        <dbReference type="EMBL" id="WDM65741.1"/>
    </source>
</evidence>
<dbReference type="EMBL" id="CP082270">
    <property type="protein sequence ID" value="WDM65741.1"/>
    <property type="molecule type" value="Genomic_DNA"/>
</dbReference>